<comment type="caution">
    <text evidence="2">The sequence shown here is derived from an EMBL/GenBank/DDBJ whole genome shotgun (WGS) entry which is preliminary data.</text>
</comment>
<reference evidence="2 3" key="1">
    <citation type="journal article" date="1992" name="Lakartidningen">
        <title>[Penicillin V and not amoxicillin is the first choice preparation in acute otitis].</title>
        <authorList>
            <person name="Kamme C."/>
            <person name="Lundgren K."/>
            <person name="Prellner K."/>
        </authorList>
    </citation>
    <scope>NUCLEOTIDE SEQUENCE [LARGE SCALE GENOMIC DNA]</scope>
    <source>
        <strain evidence="2 3">W1</strain>
    </source>
</reference>
<dbReference type="Proteomes" id="UP000325116">
    <property type="component" value="Unassembled WGS sequence"/>
</dbReference>
<dbReference type="AlphaFoldDB" id="A0A5C8CJX5"/>
<evidence type="ECO:0000313" key="2">
    <source>
        <dbReference type="EMBL" id="TXJ13255.1"/>
    </source>
</evidence>
<evidence type="ECO:0000259" key="1">
    <source>
        <dbReference type="Pfam" id="PF10020"/>
    </source>
</evidence>
<accession>A0A5C8CJX5</accession>
<protein>
    <submittedName>
        <fullName evidence="2">DUF2262 domain-containing protein</fullName>
    </submittedName>
</protein>
<feature type="domain" description="DUF2262" evidence="1">
    <location>
        <begin position="15"/>
        <end position="164"/>
    </location>
</feature>
<dbReference type="EMBL" id="SAXT01000001">
    <property type="protein sequence ID" value="TXJ13255.1"/>
    <property type="molecule type" value="Genomic_DNA"/>
</dbReference>
<gene>
    <name evidence="2" type="ORF">EPJ80_00465</name>
</gene>
<dbReference type="Pfam" id="PF10020">
    <property type="entry name" value="DUF2262"/>
    <property type="match status" value="1"/>
</dbReference>
<organism evidence="2 3">
    <name type="scientific">Brachyspira aalborgi</name>
    <dbReference type="NCBI Taxonomy" id="29522"/>
    <lineage>
        <taxon>Bacteria</taxon>
        <taxon>Pseudomonadati</taxon>
        <taxon>Spirochaetota</taxon>
        <taxon>Spirochaetia</taxon>
        <taxon>Brachyspirales</taxon>
        <taxon>Brachyspiraceae</taxon>
        <taxon>Brachyspira</taxon>
    </lineage>
</organism>
<proteinExistence type="predicted"/>
<name>A0A5C8CJX5_9SPIR</name>
<evidence type="ECO:0000313" key="3">
    <source>
        <dbReference type="Proteomes" id="UP000325116"/>
    </source>
</evidence>
<sequence>MKKLVKDLNDFRESDYFSYESKCRLWKNRHISLIIDFGEDANKSRMLKKYKSKINKILNWIDSNKKTISDFLISHQCITLAEEWVYKNNEEIEENCYKNDIGDIINIPITDEDFYNAMYLDSVLIDFEEDESKPDTTMHILFEPDYFKSHSLIVYLDGDENIEYGDIAG</sequence>
<dbReference type="RefSeq" id="WP_147757463.1">
    <property type="nucleotide sequence ID" value="NZ_SAXT01000001.1"/>
</dbReference>
<dbReference type="InterPro" id="IPR019260">
    <property type="entry name" value="DUF2262"/>
</dbReference>